<dbReference type="PANTHER" id="PTHR46017:SF1">
    <property type="entry name" value="ALPHA-MANNOSIDASE 2C1"/>
    <property type="match status" value="1"/>
</dbReference>
<dbReference type="EMBL" id="AP019736">
    <property type="protein sequence ID" value="BBL06663.1"/>
    <property type="molecule type" value="Genomic_DNA"/>
</dbReference>
<accession>A0A4Y1X035</accession>
<dbReference type="KEGG" id="ada:A5CPEGH6_13010"/>
<evidence type="ECO:0000256" key="1">
    <source>
        <dbReference type="ARBA" id="ARBA00009792"/>
    </source>
</evidence>
<evidence type="ECO:0000256" key="3">
    <source>
        <dbReference type="ARBA" id="ARBA00022801"/>
    </source>
</evidence>
<dbReference type="GeneID" id="98673278"/>
<dbReference type="Gene3D" id="1.20.1270.50">
    <property type="entry name" value="Glycoside hydrolase family 38, central domain"/>
    <property type="match status" value="1"/>
</dbReference>
<dbReference type="SMART" id="SM00872">
    <property type="entry name" value="Alpha-mann_mid"/>
    <property type="match status" value="1"/>
</dbReference>
<dbReference type="GO" id="GO:0006013">
    <property type="term" value="P:mannose metabolic process"/>
    <property type="evidence" value="ECO:0007669"/>
    <property type="project" value="InterPro"/>
</dbReference>
<name>A0A4Y1X035_9BACT</name>
<dbReference type="Gene3D" id="2.70.98.30">
    <property type="entry name" value="Golgi alpha-mannosidase II, domain 4"/>
    <property type="match status" value="1"/>
</dbReference>
<keyword evidence="3" id="KW-0378">Hydrolase</keyword>
<keyword evidence="8" id="KW-1185">Reference proteome</keyword>
<dbReference type="Proteomes" id="UP000319374">
    <property type="component" value="Chromosome"/>
</dbReference>
<dbReference type="Gene3D" id="3.20.110.10">
    <property type="entry name" value="Glycoside hydrolase 38, N terminal domain"/>
    <property type="match status" value="1"/>
</dbReference>
<organism evidence="7 8">
    <name type="scientific">Alistipes dispar</name>
    <dbReference type="NCBI Taxonomy" id="2585119"/>
    <lineage>
        <taxon>Bacteria</taxon>
        <taxon>Pseudomonadati</taxon>
        <taxon>Bacteroidota</taxon>
        <taxon>Bacteroidia</taxon>
        <taxon>Bacteroidales</taxon>
        <taxon>Rikenellaceae</taxon>
        <taxon>Alistipes</taxon>
    </lineage>
</organism>
<comment type="similarity">
    <text evidence="1">Belongs to the glycosyl hydrolase 38 family.</text>
</comment>
<dbReference type="Pfam" id="PF07748">
    <property type="entry name" value="Glyco_hydro_38C"/>
    <property type="match status" value="1"/>
</dbReference>
<dbReference type="Pfam" id="PF01074">
    <property type="entry name" value="Glyco_hydro_38N"/>
    <property type="match status" value="1"/>
</dbReference>
<keyword evidence="4" id="KW-0326">Glycosidase</keyword>
<keyword evidence="2" id="KW-0479">Metal-binding</keyword>
<feature type="signal peptide" evidence="5">
    <location>
        <begin position="1"/>
        <end position="50"/>
    </location>
</feature>
<dbReference type="GO" id="GO:0004559">
    <property type="term" value="F:alpha-mannosidase activity"/>
    <property type="evidence" value="ECO:0007669"/>
    <property type="project" value="InterPro"/>
</dbReference>
<proteinExistence type="inferred from homology"/>
<dbReference type="SUPFAM" id="SSF74650">
    <property type="entry name" value="Galactose mutarotase-like"/>
    <property type="match status" value="1"/>
</dbReference>
<dbReference type="AlphaFoldDB" id="A0A4Y1X035"/>
<dbReference type="RefSeq" id="WP_141428461.1">
    <property type="nucleotide sequence ID" value="NZ_AP019736.1"/>
</dbReference>
<dbReference type="InterPro" id="IPR011330">
    <property type="entry name" value="Glyco_hydro/deAcase_b/a-brl"/>
</dbReference>
<dbReference type="OrthoDB" id="9772207at2"/>
<dbReference type="InterPro" id="IPR013780">
    <property type="entry name" value="Glyco_hydro_b"/>
</dbReference>
<evidence type="ECO:0000313" key="8">
    <source>
        <dbReference type="Proteomes" id="UP000319374"/>
    </source>
</evidence>
<feature type="domain" description="Glycoside hydrolase family 38 central" evidence="6">
    <location>
        <begin position="325"/>
        <end position="405"/>
    </location>
</feature>
<dbReference type="InterPro" id="IPR015341">
    <property type="entry name" value="Glyco_hydro_38_cen"/>
</dbReference>
<evidence type="ECO:0000256" key="4">
    <source>
        <dbReference type="ARBA" id="ARBA00023295"/>
    </source>
</evidence>
<reference evidence="8" key="1">
    <citation type="submission" date="2019-06" db="EMBL/GenBank/DDBJ databases">
        <title>Alistipes onderdonkii subsp. vulgaris subsp. nov., Alistipes dispar sp. nov. and Alistipes communis sp. nov., isolated from human faeces, and creation of Alistipes onderdonkii subsp. onderdonkii subsp. nov.</title>
        <authorList>
            <person name="Sakamoto M."/>
            <person name="Ikeyama N."/>
            <person name="Ogata Y."/>
            <person name="Suda W."/>
            <person name="Iino T."/>
            <person name="Hattori M."/>
            <person name="Ohkuma M."/>
        </authorList>
    </citation>
    <scope>NUCLEOTIDE SEQUENCE [LARGE SCALE GENOMIC DNA]</scope>
    <source>
        <strain evidence="8">5CPEGH6</strain>
    </source>
</reference>
<evidence type="ECO:0000313" key="7">
    <source>
        <dbReference type="EMBL" id="BBL06663.1"/>
    </source>
</evidence>
<evidence type="ECO:0000256" key="5">
    <source>
        <dbReference type="SAM" id="SignalP"/>
    </source>
</evidence>
<dbReference type="InterPro" id="IPR028995">
    <property type="entry name" value="Glyco_hydro_57/38_cen_sf"/>
</dbReference>
<dbReference type="SUPFAM" id="SSF88688">
    <property type="entry name" value="Families 57/38 glycoside transferase middle domain"/>
    <property type="match status" value="1"/>
</dbReference>
<keyword evidence="5" id="KW-0732">Signal</keyword>
<dbReference type="GO" id="GO:0030246">
    <property type="term" value="F:carbohydrate binding"/>
    <property type="evidence" value="ECO:0007669"/>
    <property type="project" value="InterPro"/>
</dbReference>
<dbReference type="GO" id="GO:0009313">
    <property type="term" value="P:oligosaccharide catabolic process"/>
    <property type="evidence" value="ECO:0007669"/>
    <property type="project" value="TreeGrafter"/>
</dbReference>
<dbReference type="PANTHER" id="PTHR46017">
    <property type="entry name" value="ALPHA-MANNOSIDASE 2C1"/>
    <property type="match status" value="1"/>
</dbReference>
<sequence length="880" mass="98112">MKPFCNGVSRLRARLCGHRAGIPATHTIPNTGKRALLGLLLLTLSPVASAAAQERRPVYFVDGYHGGIYGHYPVEWKTRFIVDELEAHPEWRIGLEIEPETWDTVALRTPADYARFKRIAADPRVEFTNPTYAQPYCYNISGESIIRQFAYGIRKIRSHFPDVEFVTYSVEEPCFTSSLPQILRLFGFKYASLKCPNTCWGGYTAPYGGELVNWTAPDGTSILTSPRYACEELQPNSVWQTTAWGNETPYIEACIRQDIAHPVGMCYQDAGWRYGPWIGSGDSIRNNSIYVTWREYFERISEGRTTDDYRFPQEDMHVSLMWGSQVMQRIAREVRRAENSLSTAEKMGAIANLSNGYLYKQGDMDEAWRTLMLAQHHDSWIVPYNGLHGKGTWADHIHRWTAATDSICAGIVAAAEGSLAAAGNGRKEFGIRVCNTLGTPRREVVRAALPEGFDAEGAVVRDIHGKKVGSVLTTSDGTKSLLFEAEVPAFGYTTYTVREGRPQKGAQTAPHAATEGRIVVENDMYRLEIDPARGGIVTSLVAKHLGGREYADAGSDYALGELRGHFYEEGRFRSSTETPAEVSVLCDNDLEKRIRIRGAIASHPFTETITLRKGDRKIDFDLRIDWKHNVGIGEFAQKDAFNKNRRAFYDSRYKLNIYFPVALDAPELYKDAPFDVCKSRLKDTRFSTWDNIKHDILLHWADLAERDGGYGLALLTDHTTSYIYGGGSPLGLTVQYSGGGLWGRDYPIDRPTHIRFAVAAHDGTWDEAGVHEESLRWNEPLLCDAGNTAAGSASLIDVAGSGYELSAAYPQEGSVIVRLFNASGDETPQTVRFGFPVSKIEEIDLNGRTTGSCDAAVRDGETEVRVAMPRFGLKTFRLTK</sequence>
<dbReference type="SUPFAM" id="SSF88713">
    <property type="entry name" value="Glycoside hydrolase/deacetylase"/>
    <property type="match status" value="1"/>
</dbReference>
<evidence type="ECO:0000259" key="6">
    <source>
        <dbReference type="SMART" id="SM00872"/>
    </source>
</evidence>
<dbReference type="InterPro" id="IPR011013">
    <property type="entry name" value="Gal_mutarotase_sf_dom"/>
</dbReference>
<dbReference type="InterPro" id="IPR011682">
    <property type="entry name" value="Glyco_hydro_38_C"/>
</dbReference>
<dbReference type="InterPro" id="IPR000602">
    <property type="entry name" value="Glyco_hydro_38_N"/>
</dbReference>
<dbReference type="Gene3D" id="2.60.40.1180">
    <property type="entry name" value="Golgi alpha-mannosidase II"/>
    <property type="match status" value="1"/>
</dbReference>
<dbReference type="GO" id="GO:0046872">
    <property type="term" value="F:metal ion binding"/>
    <property type="evidence" value="ECO:0007669"/>
    <property type="project" value="UniProtKB-KW"/>
</dbReference>
<dbReference type="InterPro" id="IPR027291">
    <property type="entry name" value="Glyco_hydro_38_N_sf"/>
</dbReference>
<dbReference type="Pfam" id="PF17677">
    <property type="entry name" value="Glyco_hydro38C2"/>
    <property type="match status" value="1"/>
</dbReference>
<evidence type="ECO:0000256" key="2">
    <source>
        <dbReference type="ARBA" id="ARBA00022723"/>
    </source>
</evidence>
<feature type="chain" id="PRO_5021419124" evidence="5">
    <location>
        <begin position="51"/>
        <end position="880"/>
    </location>
</feature>
<dbReference type="InterPro" id="IPR041147">
    <property type="entry name" value="GH38_C"/>
</dbReference>
<gene>
    <name evidence="7" type="ORF">A5CPEGH6_13010</name>
</gene>
<dbReference type="InterPro" id="IPR037094">
    <property type="entry name" value="Glyco_hydro_38_cen_sf"/>
</dbReference>
<protein>
    <submittedName>
        <fullName evidence="7">Alpha-mannosidase</fullName>
    </submittedName>
</protein>